<dbReference type="EC" id="1.1.1.49" evidence="2"/>
<reference evidence="8 9" key="1">
    <citation type="submission" date="2019-01" db="EMBL/GenBank/DDBJ databases">
        <title>Sequencing of cultivated peanut Arachis hypogaea provides insights into genome evolution and oil improvement.</title>
        <authorList>
            <person name="Chen X."/>
        </authorList>
    </citation>
    <scope>NUCLEOTIDE SEQUENCE [LARGE SCALE GENOMIC DNA]</scope>
    <source>
        <strain evidence="9">cv. Fuhuasheng</strain>
        <tissue evidence="8">Leaves</tissue>
    </source>
</reference>
<evidence type="ECO:0000256" key="2">
    <source>
        <dbReference type="ARBA" id="ARBA00013019"/>
    </source>
</evidence>
<evidence type="ECO:0000256" key="4">
    <source>
        <dbReference type="ARBA" id="ARBA00023002"/>
    </source>
</evidence>
<keyword evidence="6" id="KW-0732">Signal</keyword>
<dbReference type="GO" id="GO:0050661">
    <property type="term" value="F:NADP binding"/>
    <property type="evidence" value="ECO:0007669"/>
    <property type="project" value="InterPro"/>
</dbReference>
<dbReference type="InterPro" id="IPR001282">
    <property type="entry name" value="G6P_DH"/>
</dbReference>
<dbReference type="PRINTS" id="PR00079">
    <property type="entry name" value="G6PDHDRGNASE"/>
</dbReference>
<comment type="pathway">
    <text evidence="1">Carbohydrate degradation.</text>
</comment>
<dbReference type="Proteomes" id="UP000289738">
    <property type="component" value="Chromosome B02"/>
</dbReference>
<comment type="caution">
    <text evidence="8">The sequence shown here is derived from an EMBL/GenBank/DDBJ whole genome shotgun (WGS) entry which is preliminary data.</text>
</comment>
<keyword evidence="4" id="KW-0560">Oxidoreductase</keyword>
<organism evidence="8 9">
    <name type="scientific">Arachis hypogaea</name>
    <name type="common">Peanut</name>
    <dbReference type="NCBI Taxonomy" id="3818"/>
    <lineage>
        <taxon>Eukaryota</taxon>
        <taxon>Viridiplantae</taxon>
        <taxon>Streptophyta</taxon>
        <taxon>Embryophyta</taxon>
        <taxon>Tracheophyta</taxon>
        <taxon>Spermatophyta</taxon>
        <taxon>Magnoliopsida</taxon>
        <taxon>eudicotyledons</taxon>
        <taxon>Gunneridae</taxon>
        <taxon>Pentapetalae</taxon>
        <taxon>rosids</taxon>
        <taxon>fabids</taxon>
        <taxon>Fabales</taxon>
        <taxon>Fabaceae</taxon>
        <taxon>Papilionoideae</taxon>
        <taxon>50 kb inversion clade</taxon>
        <taxon>dalbergioids sensu lato</taxon>
        <taxon>Dalbergieae</taxon>
        <taxon>Pterocarpus clade</taxon>
        <taxon>Arachis</taxon>
    </lineage>
</organism>
<evidence type="ECO:0000259" key="7">
    <source>
        <dbReference type="Pfam" id="PF02781"/>
    </source>
</evidence>
<feature type="domain" description="Glucose-6-phosphate dehydrogenase C-terminal" evidence="7">
    <location>
        <begin position="69"/>
        <end position="212"/>
    </location>
</feature>
<dbReference type="SUPFAM" id="SSF55347">
    <property type="entry name" value="Glyceraldehyde-3-phosphate dehydrogenase-like, C-terminal domain"/>
    <property type="match status" value="1"/>
</dbReference>
<dbReference type="GO" id="GO:0004345">
    <property type="term" value="F:glucose-6-phosphate dehydrogenase activity"/>
    <property type="evidence" value="ECO:0007669"/>
    <property type="project" value="UniProtKB-EC"/>
</dbReference>
<dbReference type="STRING" id="3818.A0A445AD41"/>
<dbReference type="AlphaFoldDB" id="A0A445AD41"/>
<protein>
    <recommendedName>
        <fullName evidence="2">glucose-6-phosphate dehydrogenase (NADP(+))</fullName>
        <ecNumber evidence="2">1.1.1.49</ecNumber>
    </recommendedName>
</protein>
<dbReference type="GO" id="GO:0005829">
    <property type="term" value="C:cytosol"/>
    <property type="evidence" value="ECO:0007669"/>
    <property type="project" value="TreeGrafter"/>
</dbReference>
<dbReference type="GO" id="GO:0009051">
    <property type="term" value="P:pentose-phosphate shunt, oxidative branch"/>
    <property type="evidence" value="ECO:0007669"/>
    <property type="project" value="TreeGrafter"/>
</dbReference>
<feature type="signal peptide" evidence="6">
    <location>
        <begin position="1"/>
        <end position="26"/>
    </location>
</feature>
<feature type="chain" id="PRO_5019028682" description="glucose-6-phosphate dehydrogenase (NADP(+))" evidence="6">
    <location>
        <begin position="27"/>
        <end position="392"/>
    </location>
</feature>
<dbReference type="InterPro" id="IPR022675">
    <property type="entry name" value="G6P_DH_C"/>
</dbReference>
<evidence type="ECO:0000313" key="8">
    <source>
        <dbReference type="EMBL" id="RYR24275.1"/>
    </source>
</evidence>
<dbReference type="EMBL" id="SDMP01000012">
    <property type="protein sequence ID" value="RYR24275.1"/>
    <property type="molecule type" value="Genomic_DNA"/>
</dbReference>
<dbReference type="PANTHER" id="PTHR23429:SF0">
    <property type="entry name" value="GLUCOSE-6-PHOSPHATE 1-DEHYDROGENASE"/>
    <property type="match status" value="1"/>
</dbReference>
<evidence type="ECO:0000256" key="3">
    <source>
        <dbReference type="ARBA" id="ARBA00022857"/>
    </source>
</evidence>
<evidence type="ECO:0000256" key="1">
    <source>
        <dbReference type="ARBA" id="ARBA00004921"/>
    </source>
</evidence>
<proteinExistence type="predicted"/>
<dbReference type="PANTHER" id="PTHR23429">
    <property type="entry name" value="GLUCOSE-6-PHOSPHATE 1-DEHYDROGENASE G6PD"/>
    <property type="match status" value="1"/>
</dbReference>
<keyword evidence="5" id="KW-0119">Carbohydrate metabolism</keyword>
<accession>A0A445AD41</accession>
<gene>
    <name evidence="8" type="ORF">Ahy_B02g057766</name>
</gene>
<sequence>MTWNASFLNLVLYHILLDVLYESSSTFSVSLLYWKAFELSALGPLAETCLVKSLIPNYLGSNLRTCHNEFIPKVIIFKEDFRTKVHGGYFDQYGIIRDIIQNHLLQVLCLVAMERPVSLNPEHIRDERVKVLESVVPISDDEVVLGQYEGCRDDPIVPDESNTPTFASVILRIHNERWEGVPFILKAGKALNSRKTEIRVQFKDVPDDIFKDVPHEIFQKFSGTVPFSFLGVISSYIKSIEMLIVSIIHNPKHDKHRYLFFIGFKSEYKCFLKHRRNGFRICLQAFRNYLHEAYANRNCPTGGGKKGVTIQDAYENLILGTIRGNQQQFVRRDELEVTNCYMIFTPLLHRIDRGEFKPLPYEAYGRGPKEVDELLRKAGYVETPIVVKSPGF</sequence>
<evidence type="ECO:0000256" key="6">
    <source>
        <dbReference type="SAM" id="SignalP"/>
    </source>
</evidence>
<dbReference type="Pfam" id="PF02781">
    <property type="entry name" value="G6PD_C"/>
    <property type="match status" value="2"/>
</dbReference>
<dbReference type="Gene3D" id="3.30.360.10">
    <property type="entry name" value="Dihydrodipicolinate Reductase, domain 2"/>
    <property type="match status" value="1"/>
</dbReference>
<keyword evidence="9" id="KW-1185">Reference proteome</keyword>
<keyword evidence="3" id="KW-0521">NADP</keyword>
<name>A0A445AD41_ARAHY</name>
<feature type="domain" description="Glucose-6-phosphate dehydrogenase C-terminal" evidence="7">
    <location>
        <begin position="309"/>
        <end position="379"/>
    </location>
</feature>
<evidence type="ECO:0000256" key="5">
    <source>
        <dbReference type="ARBA" id="ARBA00023277"/>
    </source>
</evidence>
<dbReference type="GO" id="GO:0006006">
    <property type="term" value="P:glucose metabolic process"/>
    <property type="evidence" value="ECO:0007669"/>
    <property type="project" value="InterPro"/>
</dbReference>
<evidence type="ECO:0000313" key="9">
    <source>
        <dbReference type="Proteomes" id="UP000289738"/>
    </source>
</evidence>